<dbReference type="RefSeq" id="WP_186743233.1">
    <property type="nucleotide sequence ID" value="NZ_CP060394.1"/>
</dbReference>
<dbReference type="KEGG" id="adin:H7849_25385"/>
<reference evidence="1 2" key="1">
    <citation type="submission" date="2020-08" db="EMBL/GenBank/DDBJ databases">
        <title>Edaphobacter telluris sp. nov. and Acidobacterium dinghuensis sp. nov., two acidobacteria isolated from forest soil.</title>
        <authorList>
            <person name="Fu J."/>
            <person name="Qiu L."/>
        </authorList>
    </citation>
    <scope>NUCLEOTIDE SEQUENCE [LARGE SCALE GENOMIC DNA]</scope>
    <source>
        <strain evidence="1">4Y35</strain>
    </source>
</reference>
<organism evidence="1 2">
    <name type="scientific">Alloacidobacterium dinghuense</name>
    <dbReference type="NCBI Taxonomy" id="2763107"/>
    <lineage>
        <taxon>Bacteria</taxon>
        <taxon>Pseudomonadati</taxon>
        <taxon>Acidobacteriota</taxon>
        <taxon>Terriglobia</taxon>
        <taxon>Terriglobales</taxon>
        <taxon>Acidobacteriaceae</taxon>
        <taxon>Alloacidobacterium</taxon>
    </lineage>
</organism>
<evidence type="ECO:0000313" key="1">
    <source>
        <dbReference type="EMBL" id="QNI32278.1"/>
    </source>
</evidence>
<keyword evidence="2" id="KW-1185">Reference proteome</keyword>
<dbReference type="Proteomes" id="UP000515312">
    <property type="component" value="Chromosome"/>
</dbReference>
<gene>
    <name evidence="1" type="ORF">H7849_25385</name>
</gene>
<dbReference type="Pfam" id="PF07704">
    <property type="entry name" value="PSK_trans_fac"/>
    <property type="match status" value="1"/>
</dbReference>
<evidence type="ECO:0000313" key="2">
    <source>
        <dbReference type="Proteomes" id="UP000515312"/>
    </source>
</evidence>
<dbReference type="EMBL" id="CP060394">
    <property type="protein sequence ID" value="QNI32278.1"/>
    <property type="molecule type" value="Genomic_DNA"/>
</dbReference>
<name>A0A7G8BIA8_9BACT</name>
<proteinExistence type="predicted"/>
<dbReference type="AlphaFoldDB" id="A0A7G8BIA8"/>
<sequence length="88" mass="9706">MPLYIKNPNVEKSARRLARLTGETLTEATERAIEERLARLRPAQSPAHGATQLEKDLLRIAHQCAALPDVDTRMADEILGYDAEGLPG</sequence>
<dbReference type="InterPro" id="IPR011660">
    <property type="entry name" value="VapB-like"/>
</dbReference>
<protein>
    <submittedName>
        <fullName evidence="1">Type II toxin-antitoxin system VapB family antitoxin</fullName>
    </submittedName>
</protein>
<accession>A0A7G8BIA8</accession>